<protein>
    <submittedName>
        <fullName evidence="1">Uncharacterized protein</fullName>
    </submittedName>
</protein>
<gene>
    <name evidence="1" type="ORF">O181_003562</name>
</gene>
<dbReference type="Proteomes" id="UP000765509">
    <property type="component" value="Unassembled WGS sequence"/>
</dbReference>
<keyword evidence="2" id="KW-1185">Reference proteome</keyword>
<comment type="caution">
    <text evidence="1">The sequence shown here is derived from an EMBL/GenBank/DDBJ whole genome shotgun (WGS) entry which is preliminary data.</text>
</comment>
<dbReference type="EMBL" id="AVOT02000641">
    <property type="protein sequence ID" value="MBW0463847.1"/>
    <property type="molecule type" value="Genomic_DNA"/>
</dbReference>
<dbReference type="AlphaFoldDB" id="A0A9Q3BF18"/>
<name>A0A9Q3BF18_9BASI</name>
<evidence type="ECO:0000313" key="2">
    <source>
        <dbReference type="Proteomes" id="UP000765509"/>
    </source>
</evidence>
<evidence type="ECO:0000313" key="1">
    <source>
        <dbReference type="EMBL" id="MBW0463847.1"/>
    </source>
</evidence>
<proteinExistence type="predicted"/>
<accession>A0A9Q3BF18</accession>
<reference evidence="1" key="1">
    <citation type="submission" date="2021-03" db="EMBL/GenBank/DDBJ databases">
        <title>Draft genome sequence of rust myrtle Austropuccinia psidii MF-1, a brazilian biotype.</title>
        <authorList>
            <person name="Quecine M.C."/>
            <person name="Pachon D.M.R."/>
            <person name="Bonatelli M.L."/>
            <person name="Correr F.H."/>
            <person name="Franceschini L.M."/>
            <person name="Leite T.F."/>
            <person name="Margarido G.R.A."/>
            <person name="Almeida C.A."/>
            <person name="Ferrarezi J.A."/>
            <person name="Labate C.A."/>
        </authorList>
    </citation>
    <scope>NUCLEOTIDE SEQUENCE</scope>
    <source>
        <strain evidence="1">MF-1</strain>
    </source>
</reference>
<dbReference type="OrthoDB" id="2507294at2759"/>
<organism evidence="1 2">
    <name type="scientific">Austropuccinia psidii MF-1</name>
    <dbReference type="NCBI Taxonomy" id="1389203"/>
    <lineage>
        <taxon>Eukaryota</taxon>
        <taxon>Fungi</taxon>
        <taxon>Dikarya</taxon>
        <taxon>Basidiomycota</taxon>
        <taxon>Pucciniomycotina</taxon>
        <taxon>Pucciniomycetes</taxon>
        <taxon>Pucciniales</taxon>
        <taxon>Sphaerophragmiaceae</taxon>
        <taxon>Austropuccinia</taxon>
    </lineage>
</organism>
<sequence>MTDLSHQDNNQFIIKEAPQLKEWPAFTGEGEYKHMSFIKKIDILQGDYAIPYVLITEILHSLSEKYAKRWYYSIRQTNAKNTWSWWKNEIITKWTNDAWRYKIENSFENSFFDPDKDKPFTWLLKEVESLNALYPEMSQKMVHMKILKKCGGELENSLIPRCIKPCSK</sequence>